<keyword evidence="2" id="KW-0436">Ligase</keyword>
<dbReference type="Ensembl" id="ENSACIT00000021350.1">
    <property type="protein sequence ID" value="ENSACIP00000020808.1"/>
    <property type="gene ID" value="ENSACIG00000016170.1"/>
</dbReference>
<reference evidence="7" key="1">
    <citation type="submission" date="2025-08" db="UniProtKB">
        <authorList>
            <consortium name="Ensembl"/>
        </authorList>
    </citation>
    <scope>IDENTIFICATION</scope>
</reference>
<keyword evidence="8" id="KW-1185">Reference proteome</keyword>
<evidence type="ECO:0000256" key="2">
    <source>
        <dbReference type="ARBA" id="ARBA00022598"/>
    </source>
</evidence>
<evidence type="ECO:0000256" key="1">
    <source>
        <dbReference type="ARBA" id="ARBA00006432"/>
    </source>
</evidence>
<dbReference type="Pfam" id="PF00501">
    <property type="entry name" value="AMP-binding"/>
    <property type="match status" value="1"/>
</dbReference>
<sequence length="236" mass="26719">MLVLIVCAALILGGLLLRHSYFFQDVQYVLSKIKVKRFILKCMQTNYLILDRFLDLVKTQPHKPFIYFKDETFTYRDADLLSNKAARALLQSGCVKEGDTVALFLENQPMFLWLWLALVKIGCSGTLLNNKLRSKSLLHCLNCSGAKTLVAAEELLDAVKEVLPQLLEQQVTVFILTDICKTAGVQSFKDKMNEASSEPLPKVLRSHVTLQSPAVYIYTSGTTGKLFQVLRFTIHW</sequence>
<dbReference type="PANTHER" id="PTHR43107:SF4">
    <property type="entry name" value="LONG-CHAIN FATTY ACID TRANSPORT PROTEIN 2"/>
    <property type="match status" value="1"/>
</dbReference>
<accession>A0A3Q0SGN5</accession>
<comment type="catalytic activity">
    <reaction evidence="5">
        <text>tetracosanoate + ATP + CoA = tetracosanoyl-CoA + AMP + diphosphate</text>
        <dbReference type="Rhea" id="RHEA:33639"/>
        <dbReference type="ChEBI" id="CHEBI:30616"/>
        <dbReference type="ChEBI" id="CHEBI:31014"/>
        <dbReference type="ChEBI" id="CHEBI:33019"/>
        <dbReference type="ChEBI" id="CHEBI:57287"/>
        <dbReference type="ChEBI" id="CHEBI:65052"/>
        <dbReference type="ChEBI" id="CHEBI:456215"/>
    </reaction>
    <physiologicalReaction direction="left-to-right" evidence="5">
        <dbReference type="Rhea" id="RHEA:33640"/>
    </physiologicalReaction>
</comment>
<dbReference type="InterPro" id="IPR042099">
    <property type="entry name" value="ANL_N_sf"/>
</dbReference>
<dbReference type="GeneTree" id="ENSGT00940000164068"/>
<evidence type="ECO:0000259" key="6">
    <source>
        <dbReference type="Pfam" id="PF00501"/>
    </source>
</evidence>
<dbReference type="GO" id="GO:0005886">
    <property type="term" value="C:plasma membrane"/>
    <property type="evidence" value="ECO:0007669"/>
    <property type="project" value="TreeGrafter"/>
</dbReference>
<evidence type="ECO:0000256" key="3">
    <source>
        <dbReference type="ARBA" id="ARBA00036527"/>
    </source>
</evidence>
<dbReference type="OMA" id="AVIMACI"/>
<evidence type="ECO:0000256" key="4">
    <source>
        <dbReference type="ARBA" id="ARBA00041297"/>
    </source>
</evidence>
<dbReference type="GO" id="GO:0005789">
    <property type="term" value="C:endoplasmic reticulum membrane"/>
    <property type="evidence" value="ECO:0007669"/>
    <property type="project" value="TreeGrafter"/>
</dbReference>
<dbReference type="AlphaFoldDB" id="A0A3Q0SGN5"/>
<comment type="catalytic activity">
    <reaction evidence="3">
        <text>a very long-chain fatty acid + ATP + CoA = a very long-chain fatty acyl-CoA + AMP + diphosphate</text>
        <dbReference type="Rhea" id="RHEA:54536"/>
        <dbReference type="ChEBI" id="CHEBI:30616"/>
        <dbReference type="ChEBI" id="CHEBI:33019"/>
        <dbReference type="ChEBI" id="CHEBI:57287"/>
        <dbReference type="ChEBI" id="CHEBI:58950"/>
        <dbReference type="ChEBI" id="CHEBI:138261"/>
        <dbReference type="ChEBI" id="CHEBI:456215"/>
    </reaction>
    <physiologicalReaction direction="left-to-right" evidence="3">
        <dbReference type="Rhea" id="RHEA:54537"/>
    </physiologicalReaction>
</comment>
<proteinExistence type="inferred from homology"/>
<organism evidence="7 8">
    <name type="scientific">Amphilophus citrinellus</name>
    <name type="common">Midas cichlid</name>
    <name type="synonym">Cichlasoma citrinellum</name>
    <dbReference type="NCBI Taxonomy" id="61819"/>
    <lineage>
        <taxon>Eukaryota</taxon>
        <taxon>Metazoa</taxon>
        <taxon>Chordata</taxon>
        <taxon>Craniata</taxon>
        <taxon>Vertebrata</taxon>
        <taxon>Euteleostomi</taxon>
        <taxon>Actinopterygii</taxon>
        <taxon>Neopterygii</taxon>
        <taxon>Teleostei</taxon>
        <taxon>Neoteleostei</taxon>
        <taxon>Acanthomorphata</taxon>
        <taxon>Ovalentaria</taxon>
        <taxon>Cichlomorphae</taxon>
        <taxon>Cichliformes</taxon>
        <taxon>Cichlidae</taxon>
        <taxon>New World cichlids</taxon>
        <taxon>Cichlasomatinae</taxon>
        <taxon>Heroini</taxon>
        <taxon>Amphilophus</taxon>
    </lineage>
</organism>
<dbReference type="SUPFAM" id="SSF56801">
    <property type="entry name" value="Acetyl-CoA synthetase-like"/>
    <property type="match status" value="1"/>
</dbReference>
<dbReference type="InterPro" id="IPR000873">
    <property type="entry name" value="AMP-dep_synth/lig_dom"/>
</dbReference>
<reference evidence="7" key="2">
    <citation type="submission" date="2025-09" db="UniProtKB">
        <authorList>
            <consortium name="Ensembl"/>
        </authorList>
    </citation>
    <scope>IDENTIFICATION</scope>
</reference>
<evidence type="ECO:0000313" key="7">
    <source>
        <dbReference type="Ensembl" id="ENSACIP00000020808.1"/>
    </source>
</evidence>
<dbReference type="Gene3D" id="3.40.50.12780">
    <property type="entry name" value="N-terminal domain of ligase-like"/>
    <property type="match status" value="1"/>
</dbReference>
<dbReference type="GO" id="GO:0044539">
    <property type="term" value="P:long-chain fatty acid import into cell"/>
    <property type="evidence" value="ECO:0007669"/>
    <property type="project" value="TreeGrafter"/>
</dbReference>
<evidence type="ECO:0000313" key="8">
    <source>
        <dbReference type="Proteomes" id="UP000261340"/>
    </source>
</evidence>
<name>A0A3Q0SGN5_AMPCI</name>
<evidence type="ECO:0000256" key="5">
    <source>
        <dbReference type="ARBA" id="ARBA00048666"/>
    </source>
</evidence>
<protein>
    <recommendedName>
        <fullName evidence="4">Long-chain-fatty-acid--CoA ligase</fullName>
    </recommendedName>
</protein>
<dbReference type="PANTHER" id="PTHR43107">
    <property type="entry name" value="LONG-CHAIN FATTY ACID TRANSPORT PROTEIN"/>
    <property type="match status" value="1"/>
</dbReference>
<comment type="similarity">
    <text evidence="1">Belongs to the ATP-dependent AMP-binding enzyme family.</text>
</comment>
<dbReference type="GO" id="GO:0004467">
    <property type="term" value="F:long-chain fatty acid-CoA ligase activity"/>
    <property type="evidence" value="ECO:0007669"/>
    <property type="project" value="TreeGrafter"/>
</dbReference>
<dbReference type="GO" id="GO:0005324">
    <property type="term" value="F:long-chain fatty acid transmembrane transporter activity"/>
    <property type="evidence" value="ECO:0007669"/>
    <property type="project" value="TreeGrafter"/>
</dbReference>
<dbReference type="Proteomes" id="UP000261340">
    <property type="component" value="Unplaced"/>
</dbReference>
<dbReference type="STRING" id="61819.ENSACIP00000020808"/>
<feature type="domain" description="AMP-dependent synthetase/ligase" evidence="6">
    <location>
        <begin position="57"/>
        <end position="225"/>
    </location>
</feature>